<sequence>MEYIVLIVWLWLLLNLIFLICMDITKEKERYSHIKIPFIDQIIKSL</sequence>
<accession>A0A6C0JE75</accession>
<feature type="transmembrane region" description="Helical" evidence="1">
    <location>
        <begin position="6"/>
        <end position="25"/>
    </location>
</feature>
<reference evidence="2" key="1">
    <citation type="journal article" date="2020" name="Nature">
        <title>Giant virus diversity and host interactions through global metagenomics.</title>
        <authorList>
            <person name="Schulz F."/>
            <person name="Roux S."/>
            <person name="Paez-Espino D."/>
            <person name="Jungbluth S."/>
            <person name="Walsh D.A."/>
            <person name="Denef V.J."/>
            <person name="McMahon K.D."/>
            <person name="Konstantinidis K.T."/>
            <person name="Eloe-Fadrosh E.A."/>
            <person name="Kyrpides N.C."/>
            <person name="Woyke T."/>
        </authorList>
    </citation>
    <scope>NUCLEOTIDE SEQUENCE</scope>
    <source>
        <strain evidence="2">GVMAG-M-3300025890-48</strain>
    </source>
</reference>
<evidence type="ECO:0000313" key="2">
    <source>
        <dbReference type="EMBL" id="QHU03181.1"/>
    </source>
</evidence>
<dbReference type="EMBL" id="MN740371">
    <property type="protein sequence ID" value="QHU03181.1"/>
    <property type="molecule type" value="Genomic_DNA"/>
</dbReference>
<proteinExistence type="predicted"/>
<organism evidence="2">
    <name type="scientific">viral metagenome</name>
    <dbReference type="NCBI Taxonomy" id="1070528"/>
    <lineage>
        <taxon>unclassified sequences</taxon>
        <taxon>metagenomes</taxon>
        <taxon>organismal metagenomes</taxon>
    </lineage>
</organism>
<protein>
    <submittedName>
        <fullName evidence="2">Uncharacterized protein</fullName>
    </submittedName>
</protein>
<keyword evidence="1" id="KW-0472">Membrane</keyword>
<dbReference type="AlphaFoldDB" id="A0A6C0JE75"/>
<keyword evidence="1" id="KW-0812">Transmembrane</keyword>
<name>A0A6C0JE75_9ZZZZ</name>
<keyword evidence="1" id="KW-1133">Transmembrane helix</keyword>
<evidence type="ECO:0000256" key="1">
    <source>
        <dbReference type="SAM" id="Phobius"/>
    </source>
</evidence>